<reference evidence="1" key="1">
    <citation type="journal article" date="2012" name="Nat. Biotechnol.">
        <title>Draft genome sequence of pigeonpea (Cajanus cajan), an orphan legume crop of resource-poor farmers.</title>
        <authorList>
            <person name="Varshney R.K."/>
            <person name="Chen W."/>
            <person name="Li Y."/>
            <person name="Bharti A.K."/>
            <person name="Saxena R.K."/>
            <person name="Schlueter J.A."/>
            <person name="Donoghue M.T."/>
            <person name="Azam S."/>
            <person name="Fan G."/>
            <person name="Whaley A.M."/>
            <person name="Farmer A.D."/>
            <person name="Sheridan J."/>
            <person name="Iwata A."/>
            <person name="Tuteja R."/>
            <person name="Penmetsa R.V."/>
            <person name="Wu W."/>
            <person name="Upadhyaya H.D."/>
            <person name="Yang S.P."/>
            <person name="Shah T."/>
            <person name="Saxena K.B."/>
            <person name="Michael T."/>
            <person name="McCombie W.R."/>
            <person name="Yang B."/>
            <person name="Zhang G."/>
            <person name="Yang H."/>
            <person name="Wang J."/>
            <person name="Spillane C."/>
            <person name="Cook D.R."/>
            <person name="May G.D."/>
            <person name="Xu X."/>
            <person name="Jackson S.A."/>
        </authorList>
    </citation>
    <scope>NUCLEOTIDE SEQUENCE [LARGE SCALE GENOMIC DNA]</scope>
</reference>
<dbReference type="Gramene" id="C.cajan_34384.t">
    <property type="protein sequence ID" value="C.cajan_34384.t.cds1"/>
    <property type="gene ID" value="C.cajan_34384"/>
</dbReference>
<dbReference type="Proteomes" id="UP000075243">
    <property type="component" value="Unassembled WGS sequence"/>
</dbReference>
<protein>
    <submittedName>
        <fullName evidence="1">Uncharacterized protein</fullName>
    </submittedName>
</protein>
<proteinExistence type="predicted"/>
<dbReference type="AlphaFoldDB" id="A0A151RA00"/>
<evidence type="ECO:0000313" key="1">
    <source>
        <dbReference type="EMBL" id="KYP39367.1"/>
    </source>
</evidence>
<name>A0A151RA00_CAJCA</name>
<gene>
    <name evidence="1" type="ORF">KK1_039346</name>
</gene>
<organism evidence="1 2">
    <name type="scientific">Cajanus cajan</name>
    <name type="common">Pigeon pea</name>
    <name type="synonym">Cajanus indicus</name>
    <dbReference type="NCBI Taxonomy" id="3821"/>
    <lineage>
        <taxon>Eukaryota</taxon>
        <taxon>Viridiplantae</taxon>
        <taxon>Streptophyta</taxon>
        <taxon>Embryophyta</taxon>
        <taxon>Tracheophyta</taxon>
        <taxon>Spermatophyta</taxon>
        <taxon>Magnoliopsida</taxon>
        <taxon>eudicotyledons</taxon>
        <taxon>Gunneridae</taxon>
        <taxon>Pentapetalae</taxon>
        <taxon>rosids</taxon>
        <taxon>fabids</taxon>
        <taxon>Fabales</taxon>
        <taxon>Fabaceae</taxon>
        <taxon>Papilionoideae</taxon>
        <taxon>50 kb inversion clade</taxon>
        <taxon>NPAAA clade</taxon>
        <taxon>indigoferoid/millettioid clade</taxon>
        <taxon>Phaseoleae</taxon>
        <taxon>Cajanus</taxon>
    </lineage>
</organism>
<keyword evidence="2" id="KW-1185">Reference proteome</keyword>
<dbReference type="EMBL" id="KQ483914">
    <property type="protein sequence ID" value="KYP39367.1"/>
    <property type="molecule type" value="Genomic_DNA"/>
</dbReference>
<sequence>MSRALHAHHRHQQGYHKDWNRWSSSCLIQIGSDPPASCWLGPQPLKSRHVSAAPSLCTTRVHPVYLQHLNQCARIDLNLVESRPSNSSSTLITSLILPHNLQKFPHLSITQEQLHPQEYSATMILHYNSHYHNDQSTSTNTKLLMISN</sequence>
<accession>A0A151RA00</accession>
<evidence type="ECO:0000313" key="2">
    <source>
        <dbReference type="Proteomes" id="UP000075243"/>
    </source>
</evidence>